<sequence length="219" mass="24525">MARSSKRNCANANQHFPFLDLPAELRLLVYEHLLVGNEPWRLAAALRNKSNLYPNIIATCRLVQQEATPVLYGCNQFEFTDELVLGAGTQFLKNISHSAQHISSINIDLTMPTKKEIKGLFVLLKKCAALSTLIIGVGVWTSYKAEAFAKAIGPLVRLLHKSQQKKHDLKPRDVLDGLNFSAPHIYGFGQAVIVEQARQDERAATFEEQVKDLLRATFK</sequence>
<dbReference type="Proteomes" id="UP000825890">
    <property type="component" value="Unassembled WGS sequence"/>
</dbReference>
<evidence type="ECO:0000313" key="1">
    <source>
        <dbReference type="EMBL" id="GIZ48104.1"/>
    </source>
</evidence>
<comment type="caution">
    <text evidence="1">The sequence shown here is derived from an EMBL/GenBank/DDBJ whole genome shotgun (WGS) entry which is preliminary data.</text>
</comment>
<organism evidence="1 2">
    <name type="scientific">Cercospora kikuchii</name>
    <dbReference type="NCBI Taxonomy" id="84275"/>
    <lineage>
        <taxon>Eukaryota</taxon>
        <taxon>Fungi</taxon>
        <taxon>Dikarya</taxon>
        <taxon>Ascomycota</taxon>
        <taxon>Pezizomycotina</taxon>
        <taxon>Dothideomycetes</taxon>
        <taxon>Dothideomycetidae</taxon>
        <taxon>Mycosphaerellales</taxon>
        <taxon>Mycosphaerellaceae</taxon>
        <taxon>Cercospora</taxon>
    </lineage>
</organism>
<dbReference type="AlphaFoldDB" id="A0A9P3FKY0"/>
<evidence type="ECO:0008006" key="3">
    <source>
        <dbReference type="Google" id="ProtNLM"/>
    </source>
</evidence>
<dbReference type="EMBL" id="BOLY01000007">
    <property type="protein sequence ID" value="GIZ48104.1"/>
    <property type="molecule type" value="Genomic_DNA"/>
</dbReference>
<reference evidence="1 2" key="1">
    <citation type="submission" date="2021-01" db="EMBL/GenBank/DDBJ databases">
        <title>Cercospora kikuchii MAFF 305040 whole genome shotgun sequence.</title>
        <authorList>
            <person name="Kashiwa T."/>
            <person name="Suzuki T."/>
        </authorList>
    </citation>
    <scope>NUCLEOTIDE SEQUENCE [LARGE SCALE GENOMIC DNA]</scope>
    <source>
        <strain evidence="1 2">MAFF 305040</strain>
    </source>
</reference>
<dbReference type="InterPro" id="IPR038883">
    <property type="entry name" value="AN11006-like"/>
</dbReference>
<protein>
    <recommendedName>
        <fullName evidence="3">F-box domain-containing protein</fullName>
    </recommendedName>
</protein>
<dbReference type="PANTHER" id="PTHR42085">
    <property type="entry name" value="F-BOX DOMAIN-CONTAINING PROTEIN"/>
    <property type="match status" value="1"/>
</dbReference>
<keyword evidence="2" id="KW-1185">Reference proteome</keyword>
<evidence type="ECO:0000313" key="2">
    <source>
        <dbReference type="Proteomes" id="UP000825890"/>
    </source>
</evidence>
<dbReference type="GeneID" id="68296752"/>
<gene>
    <name evidence="1" type="ORF">CKM354_001117700</name>
</gene>
<dbReference type="RefSeq" id="XP_044662591.1">
    <property type="nucleotide sequence ID" value="XM_044806656.1"/>
</dbReference>
<accession>A0A9P3FKY0</accession>
<name>A0A9P3FKY0_9PEZI</name>
<proteinExistence type="predicted"/>
<dbReference type="PANTHER" id="PTHR42085:SF2">
    <property type="entry name" value="F-BOX DOMAIN-CONTAINING PROTEIN"/>
    <property type="match status" value="1"/>
</dbReference>
<dbReference type="OrthoDB" id="3650371at2759"/>